<dbReference type="Proteomes" id="UP000008556">
    <property type="component" value="Chromosome"/>
</dbReference>
<accession>A0A6C6Z597</accession>
<evidence type="ECO:0000313" key="1">
    <source>
        <dbReference type="EMBL" id="ABX68351.1"/>
    </source>
</evidence>
<name>A0A6C6Z597_SALPB</name>
<dbReference type="EMBL" id="CP000886">
    <property type="protein sequence ID" value="ABX68351.1"/>
    <property type="molecule type" value="Genomic_DNA"/>
</dbReference>
<protein>
    <submittedName>
        <fullName evidence="1">Uncharacterized protein</fullName>
    </submittedName>
</protein>
<dbReference type="AlphaFoldDB" id="A0A6C6Z597"/>
<dbReference type="KEGG" id="spq:SPAB_02987"/>
<organism evidence="1 2">
    <name type="scientific">Salmonella paratyphi B (strain ATCC BAA-1250 / SPB7)</name>
    <dbReference type="NCBI Taxonomy" id="1016998"/>
    <lineage>
        <taxon>Bacteria</taxon>
        <taxon>Pseudomonadati</taxon>
        <taxon>Pseudomonadota</taxon>
        <taxon>Gammaproteobacteria</taxon>
        <taxon>Enterobacterales</taxon>
        <taxon>Enterobacteriaceae</taxon>
        <taxon>Salmonella</taxon>
    </lineage>
</organism>
<gene>
    <name evidence="1" type="ordered locus">SPAB_02987</name>
</gene>
<proteinExistence type="predicted"/>
<evidence type="ECO:0000313" key="2">
    <source>
        <dbReference type="Proteomes" id="UP000008556"/>
    </source>
</evidence>
<sequence length="35" mass="4136">MSRRFLLHPDRGYPDMANGVPVLNIIYFQWVERGS</sequence>
<reference evidence="1 2" key="1">
    <citation type="submission" date="2007-11" db="EMBL/GenBank/DDBJ databases">
        <authorList>
            <consortium name="The Salmonella enterica serovar Paratyphi B Genome Sequencing Project"/>
            <person name="McClelland M."/>
            <person name="Sanderson E.K."/>
            <person name="Porwollik S."/>
            <person name="Spieth J."/>
            <person name="Clifton W.S."/>
            <person name="Fulton R."/>
            <person name="Cordes M."/>
            <person name="Wollam A."/>
            <person name="Shah N."/>
            <person name="Pepin K."/>
            <person name="Bhonagiri V."/>
            <person name="Nash W."/>
            <person name="Johnson M."/>
            <person name="Thiruvilangam P."/>
            <person name="Wilson R."/>
        </authorList>
    </citation>
    <scope>NUCLEOTIDE SEQUENCE [LARGE SCALE GENOMIC DNA]</scope>
    <source>
        <strain evidence="2">ATCC BAA-1250 / SPB7</strain>
    </source>
</reference>